<accession>A0A6L6Q9T6</accession>
<comment type="subcellular location">
    <subcellularLocation>
        <location evidence="1 6">Bacterial flagellum basal body</location>
    </subcellularLocation>
</comment>
<name>A0A6L6Q9T6_9BURK</name>
<organism evidence="8 9">
    <name type="scientific">Pseudoduganella ginsengisoli</name>
    <dbReference type="NCBI Taxonomy" id="1462440"/>
    <lineage>
        <taxon>Bacteria</taxon>
        <taxon>Pseudomonadati</taxon>
        <taxon>Pseudomonadota</taxon>
        <taxon>Betaproteobacteria</taxon>
        <taxon>Burkholderiales</taxon>
        <taxon>Oxalobacteraceae</taxon>
        <taxon>Telluria group</taxon>
        <taxon>Pseudoduganella</taxon>
    </lineage>
</organism>
<keyword evidence="8" id="KW-0966">Cell projection</keyword>
<sequence>MPYSTAVVTVDMARLALDAASLRHQAIANNIANVNSAGYTPLRVDFEQQMGAARAALAQGTAPAPAMLRGVTPVLVRDAAPAAGDRSALLDMEVSALAQNTVQYEALAKALGKHLGIMAAVISEGKR</sequence>
<evidence type="ECO:0000256" key="3">
    <source>
        <dbReference type="ARBA" id="ARBA00014376"/>
    </source>
</evidence>
<dbReference type="OrthoDB" id="9133466at2"/>
<evidence type="ECO:0000256" key="6">
    <source>
        <dbReference type="PIRNR" id="PIRNR002889"/>
    </source>
</evidence>
<keyword evidence="8" id="KW-0969">Cilium</keyword>
<dbReference type="AlphaFoldDB" id="A0A6L6Q9T6"/>
<dbReference type="PIRSF" id="PIRSF002889">
    <property type="entry name" value="Rod_FlgB"/>
    <property type="match status" value="1"/>
</dbReference>
<dbReference type="InterPro" id="IPR006300">
    <property type="entry name" value="FlgB"/>
</dbReference>
<comment type="similarity">
    <text evidence="2 6">Belongs to the flagella basal body rod proteins family.</text>
</comment>
<evidence type="ECO:0000259" key="7">
    <source>
        <dbReference type="Pfam" id="PF00460"/>
    </source>
</evidence>
<feature type="domain" description="Flagellar basal body rod protein N-terminal" evidence="7">
    <location>
        <begin position="15"/>
        <end position="40"/>
    </location>
</feature>
<dbReference type="RefSeq" id="WP_155442301.1">
    <property type="nucleotide sequence ID" value="NZ_WNLA01000033.1"/>
</dbReference>
<dbReference type="InterPro" id="IPR019776">
    <property type="entry name" value="Flagellar_basal_body_rod_CS"/>
</dbReference>
<dbReference type="PROSITE" id="PS00588">
    <property type="entry name" value="FLAGELLA_BB_ROD"/>
    <property type="match status" value="1"/>
</dbReference>
<dbReference type="Proteomes" id="UP000484015">
    <property type="component" value="Unassembled WGS sequence"/>
</dbReference>
<dbReference type="Pfam" id="PF00460">
    <property type="entry name" value="Flg_bb_rod"/>
    <property type="match status" value="1"/>
</dbReference>
<evidence type="ECO:0000256" key="1">
    <source>
        <dbReference type="ARBA" id="ARBA00004117"/>
    </source>
</evidence>
<comment type="caution">
    <text evidence="8">The sequence shown here is derived from an EMBL/GenBank/DDBJ whole genome shotgun (WGS) entry which is preliminary data.</text>
</comment>
<dbReference type="EMBL" id="WNLA01000033">
    <property type="protein sequence ID" value="MTW05961.1"/>
    <property type="molecule type" value="Genomic_DNA"/>
</dbReference>
<dbReference type="GO" id="GO:0030694">
    <property type="term" value="C:bacterial-type flagellum basal body, rod"/>
    <property type="evidence" value="ECO:0007669"/>
    <property type="project" value="InterPro"/>
</dbReference>
<comment type="subunit">
    <text evidence="6">The basal body constitutes a major portion of the flagellar organelle and consists of a number of rings mounted on a central rod.</text>
</comment>
<gene>
    <name evidence="8" type="ORF">GM668_28165</name>
</gene>
<evidence type="ECO:0000313" key="9">
    <source>
        <dbReference type="Proteomes" id="UP000484015"/>
    </source>
</evidence>
<evidence type="ECO:0000256" key="2">
    <source>
        <dbReference type="ARBA" id="ARBA00009677"/>
    </source>
</evidence>
<proteinExistence type="inferred from homology"/>
<keyword evidence="9" id="KW-1185">Reference proteome</keyword>
<evidence type="ECO:0000313" key="8">
    <source>
        <dbReference type="EMBL" id="MTW05961.1"/>
    </source>
</evidence>
<keyword evidence="4 6" id="KW-0975">Bacterial flagellum</keyword>
<comment type="function">
    <text evidence="5 6">Structural component of flagellum, the bacterial motility apparatus. Part of the rod structure of flagellar basal body.</text>
</comment>
<keyword evidence="8" id="KW-0282">Flagellum</keyword>
<evidence type="ECO:0000256" key="4">
    <source>
        <dbReference type="ARBA" id="ARBA00023143"/>
    </source>
</evidence>
<dbReference type="InterPro" id="IPR001444">
    <property type="entry name" value="Flag_bb_rod_N"/>
</dbReference>
<dbReference type="GO" id="GO:0071973">
    <property type="term" value="P:bacterial-type flagellum-dependent cell motility"/>
    <property type="evidence" value="ECO:0007669"/>
    <property type="project" value="InterPro"/>
</dbReference>
<reference evidence="8 9" key="1">
    <citation type="submission" date="2019-11" db="EMBL/GenBank/DDBJ databases">
        <title>Type strains purchased from KCTC, JCM and DSMZ.</title>
        <authorList>
            <person name="Lu H."/>
        </authorList>
    </citation>
    <scope>NUCLEOTIDE SEQUENCE [LARGE SCALE GENOMIC DNA]</scope>
    <source>
        <strain evidence="8 9">KCTC 42409</strain>
    </source>
</reference>
<evidence type="ECO:0000256" key="5">
    <source>
        <dbReference type="ARBA" id="ARBA00024934"/>
    </source>
</evidence>
<protein>
    <recommendedName>
        <fullName evidence="3 6">Flagellar basal body rod protein FlgB</fullName>
    </recommendedName>
</protein>